<dbReference type="AlphaFoldDB" id="A0A3P7Q149"/>
<feature type="compositionally biased region" description="Acidic residues" evidence="1">
    <location>
        <begin position="70"/>
        <end position="87"/>
    </location>
</feature>
<organism evidence="2 3">
    <name type="scientific">Cylicostephanus goldi</name>
    <name type="common">Nematode worm</name>
    <dbReference type="NCBI Taxonomy" id="71465"/>
    <lineage>
        <taxon>Eukaryota</taxon>
        <taxon>Metazoa</taxon>
        <taxon>Ecdysozoa</taxon>
        <taxon>Nematoda</taxon>
        <taxon>Chromadorea</taxon>
        <taxon>Rhabditida</taxon>
        <taxon>Rhabditina</taxon>
        <taxon>Rhabditomorpha</taxon>
        <taxon>Strongyloidea</taxon>
        <taxon>Strongylidae</taxon>
        <taxon>Cylicostephanus</taxon>
    </lineage>
</organism>
<sequence>MSTPNAQRLKTISPELSCLLTMTLRWRVRKPTTSWRCTQRKSSRVSAGVDHRSSDEREFFSHDQDKDNDVCDDDDNMDDDDDQGTFC</sequence>
<name>A0A3P7Q149_CYLGO</name>
<evidence type="ECO:0000313" key="2">
    <source>
        <dbReference type="EMBL" id="VDN24679.1"/>
    </source>
</evidence>
<evidence type="ECO:0000256" key="1">
    <source>
        <dbReference type="SAM" id="MobiDB-lite"/>
    </source>
</evidence>
<proteinExistence type="predicted"/>
<dbReference type="Proteomes" id="UP000271889">
    <property type="component" value="Unassembled WGS sequence"/>
</dbReference>
<gene>
    <name evidence="2" type="ORF">CGOC_LOCUS9887</name>
</gene>
<feature type="compositionally biased region" description="Basic and acidic residues" evidence="1">
    <location>
        <begin position="49"/>
        <end position="69"/>
    </location>
</feature>
<protein>
    <submittedName>
        <fullName evidence="2">Uncharacterized protein</fullName>
    </submittedName>
</protein>
<keyword evidence="3" id="KW-1185">Reference proteome</keyword>
<evidence type="ECO:0000313" key="3">
    <source>
        <dbReference type="Proteomes" id="UP000271889"/>
    </source>
</evidence>
<dbReference type="EMBL" id="UYRV01108804">
    <property type="protein sequence ID" value="VDN24679.1"/>
    <property type="molecule type" value="Genomic_DNA"/>
</dbReference>
<feature type="region of interest" description="Disordered" evidence="1">
    <location>
        <begin position="37"/>
        <end position="87"/>
    </location>
</feature>
<accession>A0A3P7Q149</accession>
<reference evidence="2 3" key="1">
    <citation type="submission" date="2018-11" db="EMBL/GenBank/DDBJ databases">
        <authorList>
            <consortium name="Pathogen Informatics"/>
        </authorList>
    </citation>
    <scope>NUCLEOTIDE SEQUENCE [LARGE SCALE GENOMIC DNA]</scope>
</reference>